<feature type="transmembrane region" description="Helical" evidence="1">
    <location>
        <begin position="71"/>
        <end position="91"/>
    </location>
</feature>
<feature type="transmembrane region" description="Helical" evidence="1">
    <location>
        <begin position="147"/>
        <end position="167"/>
    </location>
</feature>
<keyword evidence="1" id="KW-0472">Membrane</keyword>
<organism evidence="2">
    <name type="scientific">marine metagenome</name>
    <dbReference type="NCBI Taxonomy" id="408172"/>
    <lineage>
        <taxon>unclassified sequences</taxon>
        <taxon>metagenomes</taxon>
        <taxon>ecological metagenomes</taxon>
    </lineage>
</organism>
<keyword evidence="1" id="KW-0812">Transmembrane</keyword>
<feature type="transmembrane region" description="Helical" evidence="1">
    <location>
        <begin position="179"/>
        <end position="206"/>
    </location>
</feature>
<name>A0A382MQ91_9ZZZZ</name>
<keyword evidence="1" id="KW-1133">Transmembrane helix</keyword>
<proteinExistence type="predicted"/>
<evidence type="ECO:0000256" key="1">
    <source>
        <dbReference type="SAM" id="Phobius"/>
    </source>
</evidence>
<evidence type="ECO:0000313" key="2">
    <source>
        <dbReference type="EMBL" id="SVC50770.1"/>
    </source>
</evidence>
<sequence length="219" mass="24515">MKALVEIVAFWLLPLALLIEYRCWQSIYWTTPGFIFYVIAVPALATYMIVATGAGWLKLWGFNLKYTVKKVPVPIGLVYCSVINMLLLIFAKLLAPPSMISSTIAIVLLITISGAILGSLYDVVIVHYKLLNVYIRPFYKRDNAIKIVAAYGPWFFGLMGLVSGLSVKFGEYLLIETNHAASLAVVTAAGILIIYAPFLLYFLVIIEQKRRKIESKDKV</sequence>
<gene>
    <name evidence="2" type="ORF">METZ01_LOCUS303624</name>
</gene>
<accession>A0A382MQ91</accession>
<feature type="transmembrane region" description="Helical" evidence="1">
    <location>
        <begin position="103"/>
        <end position="126"/>
    </location>
</feature>
<dbReference type="EMBL" id="UINC01095024">
    <property type="protein sequence ID" value="SVC50770.1"/>
    <property type="molecule type" value="Genomic_DNA"/>
</dbReference>
<feature type="transmembrane region" description="Helical" evidence="1">
    <location>
        <begin position="34"/>
        <end position="59"/>
    </location>
</feature>
<protein>
    <submittedName>
        <fullName evidence="2">Uncharacterized protein</fullName>
    </submittedName>
</protein>
<reference evidence="2" key="1">
    <citation type="submission" date="2018-05" db="EMBL/GenBank/DDBJ databases">
        <authorList>
            <person name="Lanie J.A."/>
            <person name="Ng W.-L."/>
            <person name="Kazmierczak K.M."/>
            <person name="Andrzejewski T.M."/>
            <person name="Davidsen T.M."/>
            <person name="Wayne K.J."/>
            <person name="Tettelin H."/>
            <person name="Glass J.I."/>
            <person name="Rusch D."/>
            <person name="Podicherti R."/>
            <person name="Tsui H.-C.T."/>
            <person name="Winkler M.E."/>
        </authorList>
    </citation>
    <scope>NUCLEOTIDE SEQUENCE</scope>
</reference>
<dbReference type="AlphaFoldDB" id="A0A382MQ91"/>